<dbReference type="InterPro" id="IPR038338">
    <property type="entry name" value="PriC_sf"/>
</dbReference>
<keyword evidence="2" id="KW-1185">Reference proteome</keyword>
<evidence type="ECO:0000313" key="2">
    <source>
        <dbReference type="Proteomes" id="UP000194450"/>
    </source>
</evidence>
<sequence>MSVDILEKKITTEIKRMREQTRFWQDQHPDAHLFAAWFDPSLFNRNSQQPLDYVAELEKNTELLFKLAKQPHTELTPEQRTQREYLEQRVADQLGALQTALSVKL</sequence>
<proteinExistence type="predicted"/>
<reference evidence="2" key="1">
    <citation type="submission" date="2017-04" db="EMBL/GenBank/DDBJ databases">
        <authorList>
            <person name="Varghese N."/>
            <person name="Submissions S."/>
        </authorList>
    </citation>
    <scope>NUCLEOTIDE SEQUENCE [LARGE SCALE GENOMIC DNA]</scope>
</reference>
<gene>
    <name evidence="1" type="ORF">SAMN06297229_1728</name>
</gene>
<dbReference type="Proteomes" id="UP000194450">
    <property type="component" value="Unassembled WGS sequence"/>
</dbReference>
<evidence type="ECO:0000313" key="1">
    <source>
        <dbReference type="EMBL" id="SMQ69099.1"/>
    </source>
</evidence>
<accession>A0A1Y6F3E0</accession>
<dbReference type="RefSeq" id="WP_086434755.1">
    <property type="nucleotide sequence ID" value="NZ_FXWH01000001.1"/>
</dbReference>
<protein>
    <submittedName>
        <fullName evidence="1">Primosomal replication protein priC</fullName>
    </submittedName>
</protein>
<name>A0A1Y6F3E0_9GAMM</name>
<dbReference type="Gene3D" id="1.20.1270.340">
    <property type="match status" value="1"/>
</dbReference>
<dbReference type="InterPro" id="IPR010890">
    <property type="entry name" value="PriC"/>
</dbReference>
<organism evidence="1 2">
    <name type="scientific">Pseudidiomarina planktonica</name>
    <dbReference type="NCBI Taxonomy" id="1323738"/>
    <lineage>
        <taxon>Bacteria</taxon>
        <taxon>Pseudomonadati</taxon>
        <taxon>Pseudomonadota</taxon>
        <taxon>Gammaproteobacteria</taxon>
        <taxon>Alteromonadales</taxon>
        <taxon>Idiomarinaceae</taxon>
        <taxon>Pseudidiomarina</taxon>
    </lineage>
</organism>
<dbReference type="EMBL" id="FXWH01000001">
    <property type="protein sequence ID" value="SMQ69099.1"/>
    <property type="molecule type" value="Genomic_DNA"/>
</dbReference>
<dbReference type="AlphaFoldDB" id="A0A1Y6F3E0"/>
<dbReference type="Pfam" id="PF07445">
    <property type="entry name" value="PriC"/>
    <property type="match status" value="1"/>
</dbReference>